<organism evidence="1 2">
    <name type="scientific">Suillus luteus UH-Slu-Lm8-n1</name>
    <dbReference type="NCBI Taxonomy" id="930992"/>
    <lineage>
        <taxon>Eukaryota</taxon>
        <taxon>Fungi</taxon>
        <taxon>Dikarya</taxon>
        <taxon>Basidiomycota</taxon>
        <taxon>Agaricomycotina</taxon>
        <taxon>Agaricomycetes</taxon>
        <taxon>Agaricomycetidae</taxon>
        <taxon>Boletales</taxon>
        <taxon>Suillineae</taxon>
        <taxon>Suillaceae</taxon>
        <taxon>Suillus</taxon>
    </lineage>
</organism>
<accession>A0A0D0AJB5</accession>
<gene>
    <name evidence="1" type="ORF">CY34DRAFT_62148</name>
</gene>
<feature type="non-terminal residue" evidence="1">
    <location>
        <position position="1"/>
    </location>
</feature>
<dbReference type="AlphaFoldDB" id="A0A0D0AJB5"/>
<dbReference type="InParanoid" id="A0A0D0AJB5"/>
<name>A0A0D0AJB5_9AGAM</name>
<dbReference type="EMBL" id="KN836462">
    <property type="protein sequence ID" value="KIK32018.1"/>
    <property type="molecule type" value="Genomic_DNA"/>
</dbReference>
<reference evidence="1 2" key="1">
    <citation type="submission" date="2014-04" db="EMBL/GenBank/DDBJ databases">
        <authorList>
            <consortium name="DOE Joint Genome Institute"/>
            <person name="Kuo A."/>
            <person name="Ruytinx J."/>
            <person name="Rineau F."/>
            <person name="Colpaert J."/>
            <person name="Kohler A."/>
            <person name="Nagy L.G."/>
            <person name="Floudas D."/>
            <person name="Copeland A."/>
            <person name="Barry K.W."/>
            <person name="Cichocki N."/>
            <person name="Veneault-Fourrey C."/>
            <person name="LaButti K."/>
            <person name="Lindquist E.A."/>
            <person name="Lipzen A."/>
            <person name="Lundell T."/>
            <person name="Morin E."/>
            <person name="Murat C."/>
            <person name="Sun H."/>
            <person name="Tunlid A."/>
            <person name="Henrissat B."/>
            <person name="Grigoriev I.V."/>
            <person name="Hibbett D.S."/>
            <person name="Martin F."/>
            <person name="Nordberg H.P."/>
            <person name="Cantor M.N."/>
            <person name="Hua S.X."/>
        </authorList>
    </citation>
    <scope>NUCLEOTIDE SEQUENCE [LARGE SCALE GENOMIC DNA]</scope>
    <source>
        <strain evidence="1 2">UH-Slu-Lm8-n1</strain>
    </source>
</reference>
<protein>
    <submittedName>
        <fullName evidence="1">Uncharacterized protein</fullName>
    </submittedName>
</protein>
<evidence type="ECO:0000313" key="1">
    <source>
        <dbReference type="EMBL" id="KIK32018.1"/>
    </source>
</evidence>
<reference evidence="2" key="2">
    <citation type="submission" date="2015-01" db="EMBL/GenBank/DDBJ databases">
        <title>Evolutionary Origins and Diversification of the Mycorrhizal Mutualists.</title>
        <authorList>
            <consortium name="DOE Joint Genome Institute"/>
            <consortium name="Mycorrhizal Genomics Consortium"/>
            <person name="Kohler A."/>
            <person name="Kuo A."/>
            <person name="Nagy L.G."/>
            <person name="Floudas D."/>
            <person name="Copeland A."/>
            <person name="Barry K.W."/>
            <person name="Cichocki N."/>
            <person name="Veneault-Fourrey C."/>
            <person name="LaButti K."/>
            <person name="Lindquist E.A."/>
            <person name="Lipzen A."/>
            <person name="Lundell T."/>
            <person name="Morin E."/>
            <person name="Murat C."/>
            <person name="Riley R."/>
            <person name="Ohm R."/>
            <person name="Sun H."/>
            <person name="Tunlid A."/>
            <person name="Henrissat B."/>
            <person name="Grigoriev I.V."/>
            <person name="Hibbett D.S."/>
            <person name="Martin F."/>
        </authorList>
    </citation>
    <scope>NUCLEOTIDE SEQUENCE [LARGE SCALE GENOMIC DNA]</scope>
    <source>
        <strain evidence="2">UH-Slu-Lm8-n1</strain>
    </source>
</reference>
<evidence type="ECO:0000313" key="2">
    <source>
        <dbReference type="Proteomes" id="UP000054485"/>
    </source>
</evidence>
<feature type="non-terminal residue" evidence="1">
    <location>
        <position position="74"/>
    </location>
</feature>
<sequence>LPDFSVDEMHRHIVRFIIADDQPINIVECPEFRRLLRLMHQDLKESDIPRRMKFCSLIIDAWRDYFPILKRDLA</sequence>
<dbReference type="HOGENOM" id="CLU_155624_3_0_1"/>
<dbReference type="OrthoDB" id="2682078at2759"/>
<proteinExistence type="predicted"/>
<keyword evidence="2" id="KW-1185">Reference proteome</keyword>
<dbReference type="Proteomes" id="UP000054485">
    <property type="component" value="Unassembled WGS sequence"/>
</dbReference>